<dbReference type="RefSeq" id="WP_267223549.1">
    <property type="nucleotide sequence ID" value="NZ_JAPCWC010000024.1"/>
</dbReference>
<dbReference type="InterPro" id="IPR004358">
    <property type="entry name" value="Sig_transdc_His_kin-like_C"/>
</dbReference>
<keyword evidence="5" id="KW-0997">Cell inner membrane</keyword>
<dbReference type="PRINTS" id="PR00344">
    <property type="entry name" value="BCTRLSENSOR"/>
</dbReference>
<keyword evidence="14 15" id="KW-0472">Membrane</keyword>
<dbReference type="SMART" id="SM00388">
    <property type="entry name" value="HisKA"/>
    <property type="match status" value="1"/>
</dbReference>
<keyword evidence="13" id="KW-0902">Two-component regulatory system</keyword>
<evidence type="ECO:0000256" key="3">
    <source>
        <dbReference type="ARBA" id="ARBA00012438"/>
    </source>
</evidence>
<evidence type="ECO:0000313" key="19">
    <source>
        <dbReference type="Proteomes" id="UP001589858"/>
    </source>
</evidence>
<keyword evidence="7" id="KW-0808">Transferase</keyword>
<organism evidence="18 19">
    <name type="scientific">Novosphingobium clariflavum</name>
    <dbReference type="NCBI Taxonomy" id="2029884"/>
    <lineage>
        <taxon>Bacteria</taxon>
        <taxon>Pseudomonadati</taxon>
        <taxon>Pseudomonadota</taxon>
        <taxon>Alphaproteobacteria</taxon>
        <taxon>Sphingomonadales</taxon>
        <taxon>Sphingomonadaceae</taxon>
        <taxon>Novosphingobium</taxon>
    </lineage>
</organism>
<evidence type="ECO:0000256" key="5">
    <source>
        <dbReference type="ARBA" id="ARBA00022519"/>
    </source>
</evidence>
<dbReference type="CDD" id="cd06225">
    <property type="entry name" value="HAMP"/>
    <property type="match status" value="1"/>
</dbReference>
<keyword evidence="10" id="KW-0418">Kinase</keyword>
<proteinExistence type="predicted"/>
<dbReference type="PANTHER" id="PTHR44936:SF5">
    <property type="entry name" value="SENSOR HISTIDINE KINASE ENVZ"/>
    <property type="match status" value="1"/>
</dbReference>
<feature type="domain" description="Histidine kinase" evidence="16">
    <location>
        <begin position="225"/>
        <end position="424"/>
    </location>
</feature>
<dbReference type="InterPro" id="IPR003660">
    <property type="entry name" value="HAMP_dom"/>
</dbReference>
<dbReference type="InterPro" id="IPR050980">
    <property type="entry name" value="2C_sensor_his_kinase"/>
</dbReference>
<evidence type="ECO:0000259" key="17">
    <source>
        <dbReference type="PROSITE" id="PS50885"/>
    </source>
</evidence>
<keyword evidence="6" id="KW-0597">Phosphoprotein</keyword>
<dbReference type="PROSITE" id="PS50885">
    <property type="entry name" value="HAMP"/>
    <property type="match status" value="1"/>
</dbReference>
<dbReference type="GO" id="GO:0005524">
    <property type="term" value="F:ATP binding"/>
    <property type="evidence" value="ECO:0007669"/>
    <property type="project" value="UniProtKB-KW"/>
</dbReference>
<evidence type="ECO:0000256" key="10">
    <source>
        <dbReference type="ARBA" id="ARBA00022777"/>
    </source>
</evidence>
<evidence type="ECO:0000259" key="16">
    <source>
        <dbReference type="PROSITE" id="PS50109"/>
    </source>
</evidence>
<keyword evidence="9" id="KW-0547">Nucleotide-binding</keyword>
<dbReference type="Proteomes" id="UP001589858">
    <property type="component" value="Unassembled WGS sequence"/>
</dbReference>
<dbReference type="Pfam" id="PF00512">
    <property type="entry name" value="HisKA"/>
    <property type="match status" value="1"/>
</dbReference>
<sequence>MQEIPARVFATRVADALRLLDARPPQDRAELMAALQAPGLSLRFASQLPAPQAGSQDVQRSSALLQHAMRVHLGRPVEVRVISAQLLDDRGRPANTWAMLSAQEPAAQFRIAVRRDPDDPWLLAEGHEDENGADLDRVGTIADYVVRIYLLRILIVGVLTWLAVRLAMTPLKRMADAAEALGRDIHSPPLETSGPREVRRAAEAFNAMQHKVIGHIEERTRFLAAVSHDLRSPITRLRLRTEMLPGEEQKAGFRKDLAEMEGMVDATLSFMKGGVDEELTGDVDLDAMLGEMVANLQDHGAAVTLSGSANGRVAGFPNGLRRCIGNLVENALRYAGAAQIVVCASPAHIAITVQDRGPGIPEEALDLVFEPFYRQEDSRNVASGGVGLGLSIARDIAAAHHGTLWLRNRSGGGLEADLRLPRAGCRT</sequence>
<dbReference type="InterPro" id="IPR036097">
    <property type="entry name" value="HisK_dim/P_sf"/>
</dbReference>
<dbReference type="SMART" id="SM00304">
    <property type="entry name" value="HAMP"/>
    <property type="match status" value="1"/>
</dbReference>
<dbReference type="Gene3D" id="3.30.565.10">
    <property type="entry name" value="Histidine kinase-like ATPase, C-terminal domain"/>
    <property type="match status" value="1"/>
</dbReference>
<dbReference type="PANTHER" id="PTHR44936">
    <property type="entry name" value="SENSOR PROTEIN CREC"/>
    <property type="match status" value="1"/>
</dbReference>
<evidence type="ECO:0000256" key="13">
    <source>
        <dbReference type="ARBA" id="ARBA00023012"/>
    </source>
</evidence>
<dbReference type="InterPro" id="IPR003661">
    <property type="entry name" value="HisK_dim/P_dom"/>
</dbReference>
<keyword evidence="4" id="KW-1003">Cell membrane</keyword>
<dbReference type="Gene3D" id="1.10.287.130">
    <property type="match status" value="1"/>
</dbReference>
<name>A0ABV6S8H0_9SPHN</name>
<gene>
    <name evidence="18" type="ORF">ACFFF8_12000</name>
</gene>
<dbReference type="SMART" id="SM00387">
    <property type="entry name" value="HATPase_c"/>
    <property type="match status" value="1"/>
</dbReference>
<dbReference type="EC" id="2.7.13.3" evidence="3"/>
<keyword evidence="11 18" id="KW-0067">ATP-binding</keyword>
<reference evidence="18 19" key="1">
    <citation type="submission" date="2024-09" db="EMBL/GenBank/DDBJ databases">
        <authorList>
            <person name="Sun Q."/>
            <person name="Mori K."/>
        </authorList>
    </citation>
    <scope>NUCLEOTIDE SEQUENCE [LARGE SCALE GENOMIC DNA]</scope>
    <source>
        <strain evidence="18 19">CICC 11035S</strain>
    </source>
</reference>
<comment type="catalytic activity">
    <reaction evidence="1">
        <text>ATP + protein L-histidine = ADP + protein N-phospho-L-histidine.</text>
        <dbReference type="EC" id="2.7.13.3"/>
    </reaction>
</comment>
<dbReference type="InterPro" id="IPR036890">
    <property type="entry name" value="HATPase_C_sf"/>
</dbReference>
<evidence type="ECO:0000256" key="15">
    <source>
        <dbReference type="SAM" id="Phobius"/>
    </source>
</evidence>
<evidence type="ECO:0000256" key="7">
    <source>
        <dbReference type="ARBA" id="ARBA00022679"/>
    </source>
</evidence>
<evidence type="ECO:0000313" key="18">
    <source>
        <dbReference type="EMBL" id="MFC0685321.1"/>
    </source>
</evidence>
<keyword evidence="8 15" id="KW-0812">Transmembrane</keyword>
<protein>
    <recommendedName>
        <fullName evidence="3">histidine kinase</fullName>
        <ecNumber evidence="3">2.7.13.3</ecNumber>
    </recommendedName>
</protein>
<dbReference type="SUPFAM" id="SSF47384">
    <property type="entry name" value="Homodimeric domain of signal transducing histidine kinase"/>
    <property type="match status" value="1"/>
</dbReference>
<feature type="transmembrane region" description="Helical" evidence="15">
    <location>
        <begin position="144"/>
        <end position="164"/>
    </location>
</feature>
<dbReference type="CDD" id="cd00075">
    <property type="entry name" value="HATPase"/>
    <property type="match status" value="1"/>
</dbReference>
<dbReference type="Pfam" id="PF00672">
    <property type="entry name" value="HAMP"/>
    <property type="match status" value="1"/>
</dbReference>
<evidence type="ECO:0000256" key="2">
    <source>
        <dbReference type="ARBA" id="ARBA00004429"/>
    </source>
</evidence>
<dbReference type="Pfam" id="PF02518">
    <property type="entry name" value="HATPase_c"/>
    <property type="match status" value="1"/>
</dbReference>
<evidence type="ECO:0000256" key="8">
    <source>
        <dbReference type="ARBA" id="ARBA00022692"/>
    </source>
</evidence>
<evidence type="ECO:0000256" key="14">
    <source>
        <dbReference type="ARBA" id="ARBA00023136"/>
    </source>
</evidence>
<evidence type="ECO:0000256" key="12">
    <source>
        <dbReference type="ARBA" id="ARBA00022989"/>
    </source>
</evidence>
<comment type="caution">
    <text evidence="18">The sequence shown here is derived from an EMBL/GenBank/DDBJ whole genome shotgun (WGS) entry which is preliminary data.</text>
</comment>
<dbReference type="InterPro" id="IPR005467">
    <property type="entry name" value="His_kinase_dom"/>
</dbReference>
<dbReference type="CDD" id="cd00082">
    <property type="entry name" value="HisKA"/>
    <property type="match status" value="1"/>
</dbReference>
<keyword evidence="12 15" id="KW-1133">Transmembrane helix</keyword>
<feature type="domain" description="HAMP" evidence="17">
    <location>
        <begin position="165"/>
        <end position="217"/>
    </location>
</feature>
<evidence type="ECO:0000256" key="4">
    <source>
        <dbReference type="ARBA" id="ARBA00022475"/>
    </source>
</evidence>
<dbReference type="PROSITE" id="PS50109">
    <property type="entry name" value="HIS_KIN"/>
    <property type="match status" value="1"/>
</dbReference>
<evidence type="ECO:0000256" key="11">
    <source>
        <dbReference type="ARBA" id="ARBA00022840"/>
    </source>
</evidence>
<accession>A0ABV6S8H0</accession>
<keyword evidence="19" id="KW-1185">Reference proteome</keyword>
<dbReference type="SUPFAM" id="SSF55874">
    <property type="entry name" value="ATPase domain of HSP90 chaperone/DNA topoisomerase II/histidine kinase"/>
    <property type="match status" value="1"/>
</dbReference>
<dbReference type="InterPro" id="IPR003594">
    <property type="entry name" value="HATPase_dom"/>
</dbReference>
<evidence type="ECO:0000256" key="6">
    <source>
        <dbReference type="ARBA" id="ARBA00022553"/>
    </source>
</evidence>
<evidence type="ECO:0000256" key="9">
    <source>
        <dbReference type="ARBA" id="ARBA00022741"/>
    </source>
</evidence>
<evidence type="ECO:0000256" key="1">
    <source>
        <dbReference type="ARBA" id="ARBA00000085"/>
    </source>
</evidence>
<comment type="subcellular location">
    <subcellularLocation>
        <location evidence="2">Cell inner membrane</location>
        <topology evidence="2">Multi-pass membrane protein</topology>
    </subcellularLocation>
</comment>
<dbReference type="EMBL" id="JBHLTM010000046">
    <property type="protein sequence ID" value="MFC0685321.1"/>
    <property type="molecule type" value="Genomic_DNA"/>
</dbReference>